<evidence type="ECO:0000313" key="2">
    <source>
        <dbReference type="EMBL" id="KAJ3046823.1"/>
    </source>
</evidence>
<sequence length="143" mass="15359">MASSPPELGGSVTIPTAKTAGRRNKTDTGLSESWEWKEMDDEQGSWDVQDADWDWETDAKPGMNPTPPHHQRTQSFTQPTSRAPSASSLSATGTPPLVSLSHDAAWVVCASAKRFAILRTETTEVEGKAGYVLNGTAGTEDAR</sequence>
<dbReference type="EMBL" id="JADGJD010001084">
    <property type="protein sequence ID" value="KAJ3046823.1"/>
    <property type="molecule type" value="Genomic_DNA"/>
</dbReference>
<feature type="region of interest" description="Disordered" evidence="1">
    <location>
        <begin position="1"/>
        <end position="97"/>
    </location>
</feature>
<evidence type="ECO:0000313" key="3">
    <source>
        <dbReference type="Proteomes" id="UP001212841"/>
    </source>
</evidence>
<accession>A0AAD5S803</accession>
<reference evidence="2" key="1">
    <citation type="submission" date="2020-05" db="EMBL/GenBank/DDBJ databases">
        <title>Phylogenomic resolution of chytrid fungi.</title>
        <authorList>
            <person name="Stajich J.E."/>
            <person name="Amses K."/>
            <person name="Simmons R."/>
            <person name="Seto K."/>
            <person name="Myers J."/>
            <person name="Bonds A."/>
            <person name="Quandt C.A."/>
            <person name="Barry K."/>
            <person name="Liu P."/>
            <person name="Grigoriev I."/>
            <person name="Longcore J.E."/>
            <person name="James T.Y."/>
        </authorList>
    </citation>
    <scope>NUCLEOTIDE SEQUENCE</scope>
    <source>
        <strain evidence="2">JEL0318</strain>
    </source>
</reference>
<organism evidence="2 3">
    <name type="scientific">Rhizophlyctis rosea</name>
    <dbReference type="NCBI Taxonomy" id="64517"/>
    <lineage>
        <taxon>Eukaryota</taxon>
        <taxon>Fungi</taxon>
        <taxon>Fungi incertae sedis</taxon>
        <taxon>Chytridiomycota</taxon>
        <taxon>Chytridiomycota incertae sedis</taxon>
        <taxon>Chytridiomycetes</taxon>
        <taxon>Rhizophlyctidales</taxon>
        <taxon>Rhizophlyctidaceae</taxon>
        <taxon>Rhizophlyctis</taxon>
    </lineage>
</organism>
<gene>
    <name evidence="2" type="ORF">HK097_000485</name>
</gene>
<evidence type="ECO:0000256" key="1">
    <source>
        <dbReference type="SAM" id="MobiDB-lite"/>
    </source>
</evidence>
<name>A0AAD5S803_9FUNG</name>
<comment type="caution">
    <text evidence="2">The sequence shown here is derived from an EMBL/GenBank/DDBJ whole genome shotgun (WGS) entry which is preliminary data.</text>
</comment>
<feature type="compositionally biased region" description="Acidic residues" evidence="1">
    <location>
        <begin position="38"/>
        <end position="56"/>
    </location>
</feature>
<dbReference type="AlphaFoldDB" id="A0AAD5S803"/>
<feature type="compositionally biased region" description="Polar residues" evidence="1">
    <location>
        <begin position="73"/>
        <end position="93"/>
    </location>
</feature>
<keyword evidence="3" id="KW-1185">Reference proteome</keyword>
<protein>
    <submittedName>
        <fullName evidence="2">Uncharacterized protein</fullName>
    </submittedName>
</protein>
<dbReference type="Proteomes" id="UP001212841">
    <property type="component" value="Unassembled WGS sequence"/>
</dbReference>
<proteinExistence type="predicted"/>